<feature type="region of interest" description="Disordered" evidence="1">
    <location>
        <begin position="1"/>
        <end position="92"/>
    </location>
</feature>
<dbReference type="EMBL" id="SMLL01000007">
    <property type="protein sequence ID" value="TFY97304.1"/>
    <property type="molecule type" value="Genomic_DNA"/>
</dbReference>
<dbReference type="RefSeq" id="WP_135286471.1">
    <property type="nucleotide sequence ID" value="NZ_SMLL01000007.1"/>
</dbReference>
<evidence type="ECO:0000256" key="1">
    <source>
        <dbReference type="SAM" id="MobiDB-lite"/>
    </source>
</evidence>
<dbReference type="OrthoDB" id="9931759at2"/>
<protein>
    <submittedName>
        <fullName evidence="2">Uncharacterized protein</fullName>
    </submittedName>
</protein>
<name>A0A4Z0BGN9_9BURK</name>
<dbReference type="Proteomes" id="UP000297564">
    <property type="component" value="Unassembled WGS sequence"/>
</dbReference>
<evidence type="ECO:0000313" key="3">
    <source>
        <dbReference type="Proteomes" id="UP000297564"/>
    </source>
</evidence>
<gene>
    <name evidence="2" type="ORF">EZ242_17395</name>
</gene>
<sequence>MCPDDTTPDPRTMTRSGDEPEFVQPRSDVHPDAPHKPAPPRPGAREMAQRPGLPEHPEHTAADVEDEEADPVGGDKPSLGDRFKSDSELQRG</sequence>
<proteinExistence type="predicted"/>
<feature type="compositionally biased region" description="Low complexity" evidence="1">
    <location>
        <begin position="1"/>
        <end position="11"/>
    </location>
</feature>
<comment type="caution">
    <text evidence="2">The sequence shown here is derived from an EMBL/GenBank/DDBJ whole genome shotgun (WGS) entry which is preliminary data.</text>
</comment>
<feature type="compositionally biased region" description="Basic and acidic residues" evidence="1">
    <location>
        <begin position="43"/>
        <end position="62"/>
    </location>
</feature>
<dbReference type="AlphaFoldDB" id="A0A4Z0BGN9"/>
<keyword evidence="3" id="KW-1185">Reference proteome</keyword>
<accession>A0A4Z0BGN9</accession>
<organism evidence="2 3">
    <name type="scientific">Ramlibacter rhizophilus</name>
    <dbReference type="NCBI Taxonomy" id="1781167"/>
    <lineage>
        <taxon>Bacteria</taxon>
        <taxon>Pseudomonadati</taxon>
        <taxon>Pseudomonadota</taxon>
        <taxon>Betaproteobacteria</taxon>
        <taxon>Burkholderiales</taxon>
        <taxon>Comamonadaceae</taxon>
        <taxon>Ramlibacter</taxon>
    </lineage>
</organism>
<reference evidence="2 3" key="1">
    <citation type="submission" date="2019-03" db="EMBL/GenBank/DDBJ databases">
        <title>Ramlibacter rhizophilus CCTCC AB2015357, whole genome shotgun sequence.</title>
        <authorList>
            <person name="Zhang X."/>
            <person name="Feng G."/>
            <person name="Zhu H."/>
        </authorList>
    </citation>
    <scope>NUCLEOTIDE SEQUENCE [LARGE SCALE GENOMIC DNA]</scope>
    <source>
        <strain evidence="2 3">CCTCC AB2015357</strain>
    </source>
</reference>
<evidence type="ECO:0000313" key="2">
    <source>
        <dbReference type="EMBL" id="TFY97304.1"/>
    </source>
</evidence>
<feature type="compositionally biased region" description="Basic and acidic residues" evidence="1">
    <location>
        <begin position="78"/>
        <end position="92"/>
    </location>
</feature>